<dbReference type="EMBL" id="CAMXCT030001424">
    <property type="protein sequence ID" value="CAL4777273.1"/>
    <property type="molecule type" value="Genomic_DNA"/>
</dbReference>
<dbReference type="InterPro" id="IPR012340">
    <property type="entry name" value="NA-bd_OB-fold"/>
</dbReference>
<evidence type="ECO:0000259" key="2">
    <source>
        <dbReference type="PROSITE" id="PS51857"/>
    </source>
</evidence>
<organism evidence="3">
    <name type="scientific">Cladocopium goreaui</name>
    <dbReference type="NCBI Taxonomy" id="2562237"/>
    <lineage>
        <taxon>Eukaryota</taxon>
        <taxon>Sar</taxon>
        <taxon>Alveolata</taxon>
        <taxon>Dinophyceae</taxon>
        <taxon>Suessiales</taxon>
        <taxon>Symbiodiniaceae</taxon>
        <taxon>Cladocopium</taxon>
    </lineage>
</organism>
<comment type="caution">
    <text evidence="3">The sequence shown here is derived from an EMBL/GenBank/DDBJ whole genome shotgun (WGS) entry which is preliminary data.</text>
</comment>
<evidence type="ECO:0000313" key="4">
    <source>
        <dbReference type="EMBL" id="CAL4777273.1"/>
    </source>
</evidence>
<dbReference type="Gene3D" id="2.40.50.140">
    <property type="entry name" value="Nucleic acid-binding proteins"/>
    <property type="match status" value="1"/>
</dbReference>
<dbReference type="Pfam" id="PF00313">
    <property type="entry name" value="CSD"/>
    <property type="match status" value="1"/>
</dbReference>
<evidence type="ECO:0000313" key="5">
    <source>
        <dbReference type="Proteomes" id="UP001152797"/>
    </source>
</evidence>
<protein>
    <submittedName>
        <fullName evidence="4">CSD domain-containing protein</fullName>
    </submittedName>
</protein>
<dbReference type="InterPro" id="IPR002059">
    <property type="entry name" value="CSP_DNA-bd"/>
</dbReference>
<dbReference type="EMBL" id="CAMXCT010001424">
    <property type="protein sequence ID" value="CAI3989961.1"/>
    <property type="molecule type" value="Genomic_DNA"/>
</dbReference>
<evidence type="ECO:0000313" key="3">
    <source>
        <dbReference type="EMBL" id="CAI3989961.1"/>
    </source>
</evidence>
<dbReference type="OrthoDB" id="442287at2759"/>
<reference evidence="3" key="1">
    <citation type="submission" date="2022-10" db="EMBL/GenBank/DDBJ databases">
        <authorList>
            <person name="Chen Y."/>
            <person name="Dougan E. K."/>
            <person name="Chan C."/>
            <person name="Rhodes N."/>
            <person name="Thang M."/>
        </authorList>
    </citation>
    <scope>NUCLEOTIDE SEQUENCE</scope>
</reference>
<name>A0A9P1FVS3_9DINO</name>
<dbReference type="Proteomes" id="UP001152797">
    <property type="component" value="Unassembled WGS sequence"/>
</dbReference>
<dbReference type="PROSITE" id="PS51857">
    <property type="entry name" value="CSD_2"/>
    <property type="match status" value="1"/>
</dbReference>
<evidence type="ECO:0000256" key="1">
    <source>
        <dbReference type="SAM" id="MobiDB-lite"/>
    </source>
</evidence>
<gene>
    <name evidence="3" type="ORF">C1SCF055_LOCUS16986</name>
</gene>
<dbReference type="AlphaFoldDB" id="A0A9P1FVS3"/>
<proteinExistence type="predicted"/>
<feature type="region of interest" description="Disordered" evidence="1">
    <location>
        <begin position="14"/>
        <end position="108"/>
    </location>
</feature>
<keyword evidence="5" id="KW-1185">Reference proteome</keyword>
<sequence>MRPMWCDLRRRYFGRHHGSGPGSEAEGAGLDQLKTGPASRGVQRALGRGAAPAPNLMPRRRSPSRSDSRRRSPPRKSRKESRSRSRRGRDGRDGRDGREKADEKLGKPLPEWGTIGIIQELKPAGIGFIRPHSGKVDDKDLFFHKSALKNSSFDALAIGDECTYEAVLDETKGKAAAKNIVLKNGNSGGGGGRAALQKASVAVDLAIDKEMRFAAAFGKTSEPGGRVKCGRGKLTRTEQLDLKVLGLGIMRGPGMSGSAKAEGFRKKIQEGNNKGADEKAADQWQAEVWRQSRETAEAEEAKKQMLKREARKELDKQLFADMMKTTGMKKLRRPGNLEQDLLLNRPLVEQMVRSGYKTELTVPMLEKALDLKAEQARKRVESR</sequence>
<dbReference type="SUPFAM" id="SSF50249">
    <property type="entry name" value="Nucleic acid-binding proteins"/>
    <property type="match status" value="1"/>
</dbReference>
<accession>A0A9P1FVS3</accession>
<reference evidence="4 5" key="2">
    <citation type="submission" date="2024-05" db="EMBL/GenBank/DDBJ databases">
        <authorList>
            <person name="Chen Y."/>
            <person name="Shah S."/>
            <person name="Dougan E. K."/>
            <person name="Thang M."/>
            <person name="Chan C."/>
        </authorList>
    </citation>
    <scope>NUCLEOTIDE SEQUENCE [LARGE SCALE GENOMIC DNA]</scope>
</reference>
<dbReference type="GO" id="GO:0003676">
    <property type="term" value="F:nucleic acid binding"/>
    <property type="evidence" value="ECO:0007669"/>
    <property type="project" value="InterPro"/>
</dbReference>
<dbReference type="EMBL" id="CAMXCT020001424">
    <property type="protein sequence ID" value="CAL1143336.1"/>
    <property type="molecule type" value="Genomic_DNA"/>
</dbReference>
<feature type="domain" description="CSD" evidence="2">
    <location>
        <begin position="113"/>
        <end position="182"/>
    </location>
</feature>
<feature type="compositionally biased region" description="Basic and acidic residues" evidence="1">
    <location>
        <begin position="80"/>
        <end position="106"/>
    </location>
</feature>